<evidence type="ECO:0000313" key="3">
    <source>
        <dbReference type="EMBL" id="TEB37008.1"/>
    </source>
</evidence>
<evidence type="ECO:0000256" key="1">
    <source>
        <dbReference type="SAM" id="MobiDB-lite"/>
    </source>
</evidence>
<organism evidence="3 4">
    <name type="scientific">Coprinellus micaceus</name>
    <name type="common">Glistening ink-cap mushroom</name>
    <name type="synonym">Coprinus micaceus</name>
    <dbReference type="NCBI Taxonomy" id="71717"/>
    <lineage>
        <taxon>Eukaryota</taxon>
        <taxon>Fungi</taxon>
        <taxon>Dikarya</taxon>
        <taxon>Basidiomycota</taxon>
        <taxon>Agaricomycotina</taxon>
        <taxon>Agaricomycetes</taxon>
        <taxon>Agaricomycetidae</taxon>
        <taxon>Agaricales</taxon>
        <taxon>Agaricineae</taxon>
        <taxon>Psathyrellaceae</taxon>
        <taxon>Coprinellus</taxon>
    </lineage>
</organism>
<feature type="region of interest" description="Disordered" evidence="1">
    <location>
        <begin position="297"/>
        <end position="350"/>
    </location>
</feature>
<dbReference type="Proteomes" id="UP000298030">
    <property type="component" value="Unassembled WGS sequence"/>
</dbReference>
<feature type="chain" id="PRO_5021431007" evidence="2">
    <location>
        <begin position="26"/>
        <end position="350"/>
    </location>
</feature>
<evidence type="ECO:0000313" key="4">
    <source>
        <dbReference type="Proteomes" id="UP000298030"/>
    </source>
</evidence>
<feature type="signal peptide" evidence="2">
    <location>
        <begin position="1"/>
        <end position="25"/>
    </location>
</feature>
<feature type="compositionally biased region" description="Basic residues" evidence="1">
    <location>
        <begin position="335"/>
        <end position="350"/>
    </location>
</feature>
<protein>
    <submittedName>
        <fullName evidence="3">Uncharacterized protein</fullName>
    </submittedName>
</protein>
<keyword evidence="4" id="KW-1185">Reference proteome</keyword>
<dbReference type="AlphaFoldDB" id="A0A4Y7TSZ6"/>
<proteinExistence type="predicted"/>
<dbReference type="Gene3D" id="2.170.15.10">
    <property type="entry name" value="Proaerolysin, chain A, domain 3"/>
    <property type="match status" value="1"/>
</dbReference>
<dbReference type="OrthoDB" id="3010635at2759"/>
<dbReference type="EMBL" id="QPFP01000005">
    <property type="protein sequence ID" value="TEB37008.1"/>
    <property type="molecule type" value="Genomic_DNA"/>
</dbReference>
<gene>
    <name evidence="3" type="ORF">FA13DRAFT_1093426</name>
</gene>
<sequence>MSFNTSSRIISVSTLLLAATLVVSGIPISITPLELEHLYVRGPTCNPVNLQDIQKLPAWSKVVQYAEEHWGSGGGPKVNPPEYPERGVDACMNVATIQAQWAEQPTCEVIAGGQEGKVTNAELTASWKATIGTSSKASWSVTHASEVTVGAEYSISAQVPTIAQFSSKITFSGTVRNERSSSFEATNDQMLEQTFEYKNVEGKQCNFKVDTNVCKATASAQVPVVLDGRVWFYYGEARKDKVTGEPDGHYHWNVNLAQVLSEAERTTYIEIKGPVNAQSRTAYALNCDPINAAAKKVTRRASPLPSKATMKGKPQGSKDVKSPSVGKPSAVKPKAPSRQRSRRSPASHRR</sequence>
<evidence type="ECO:0000256" key="2">
    <source>
        <dbReference type="SAM" id="SignalP"/>
    </source>
</evidence>
<comment type="caution">
    <text evidence="3">The sequence shown here is derived from an EMBL/GenBank/DDBJ whole genome shotgun (WGS) entry which is preliminary data.</text>
</comment>
<name>A0A4Y7TSZ6_COPMI</name>
<reference evidence="3 4" key="1">
    <citation type="journal article" date="2019" name="Nat. Ecol. Evol.">
        <title>Megaphylogeny resolves global patterns of mushroom evolution.</title>
        <authorList>
            <person name="Varga T."/>
            <person name="Krizsan K."/>
            <person name="Foldi C."/>
            <person name="Dima B."/>
            <person name="Sanchez-Garcia M."/>
            <person name="Sanchez-Ramirez S."/>
            <person name="Szollosi G.J."/>
            <person name="Szarkandi J.G."/>
            <person name="Papp V."/>
            <person name="Albert L."/>
            <person name="Andreopoulos W."/>
            <person name="Angelini C."/>
            <person name="Antonin V."/>
            <person name="Barry K.W."/>
            <person name="Bougher N.L."/>
            <person name="Buchanan P."/>
            <person name="Buyck B."/>
            <person name="Bense V."/>
            <person name="Catcheside P."/>
            <person name="Chovatia M."/>
            <person name="Cooper J."/>
            <person name="Damon W."/>
            <person name="Desjardin D."/>
            <person name="Finy P."/>
            <person name="Geml J."/>
            <person name="Haridas S."/>
            <person name="Hughes K."/>
            <person name="Justo A."/>
            <person name="Karasinski D."/>
            <person name="Kautmanova I."/>
            <person name="Kiss B."/>
            <person name="Kocsube S."/>
            <person name="Kotiranta H."/>
            <person name="LaButti K.M."/>
            <person name="Lechner B.E."/>
            <person name="Liimatainen K."/>
            <person name="Lipzen A."/>
            <person name="Lukacs Z."/>
            <person name="Mihaltcheva S."/>
            <person name="Morgado L.N."/>
            <person name="Niskanen T."/>
            <person name="Noordeloos M.E."/>
            <person name="Ohm R.A."/>
            <person name="Ortiz-Santana B."/>
            <person name="Ovrebo C."/>
            <person name="Racz N."/>
            <person name="Riley R."/>
            <person name="Savchenko A."/>
            <person name="Shiryaev A."/>
            <person name="Soop K."/>
            <person name="Spirin V."/>
            <person name="Szebenyi C."/>
            <person name="Tomsovsky M."/>
            <person name="Tulloss R.E."/>
            <person name="Uehling J."/>
            <person name="Grigoriev I.V."/>
            <person name="Vagvolgyi C."/>
            <person name="Papp T."/>
            <person name="Martin F.M."/>
            <person name="Miettinen O."/>
            <person name="Hibbett D.S."/>
            <person name="Nagy L.G."/>
        </authorList>
    </citation>
    <scope>NUCLEOTIDE SEQUENCE [LARGE SCALE GENOMIC DNA]</scope>
    <source>
        <strain evidence="3 4">FP101781</strain>
    </source>
</reference>
<accession>A0A4Y7TSZ6</accession>
<dbReference type="STRING" id="71717.A0A4Y7TSZ6"/>
<keyword evidence="2" id="KW-0732">Signal</keyword>